<reference evidence="6 7" key="1">
    <citation type="submission" date="2018-06" db="EMBL/GenBank/DDBJ databases">
        <title>Whole genome sequencing of Candida tropicalis (genome annotated by CSBL at Korea University).</title>
        <authorList>
            <person name="Ahn J."/>
        </authorList>
    </citation>
    <scope>NUCLEOTIDE SEQUENCE [LARGE SCALE GENOMIC DNA]</scope>
    <source>
        <strain evidence="6 7">ATCC 20962</strain>
    </source>
</reference>
<feature type="domain" description="D-isomer specific 2-hydroxyacid dehydrogenase catalytic" evidence="4">
    <location>
        <begin position="58"/>
        <end position="352"/>
    </location>
</feature>
<evidence type="ECO:0008006" key="8">
    <source>
        <dbReference type="Google" id="ProtNLM"/>
    </source>
</evidence>
<keyword evidence="1 3" id="KW-0560">Oxidoreductase</keyword>
<comment type="caution">
    <text evidence="6">The sequence shown here is derived from an EMBL/GenBank/DDBJ whole genome shotgun (WGS) entry which is preliminary data.</text>
</comment>
<dbReference type="PANTHER" id="PTHR10996:SF178">
    <property type="entry name" value="2-HYDROXYACID DEHYDROGENASE YGL185C-RELATED"/>
    <property type="match status" value="1"/>
</dbReference>
<dbReference type="AlphaFoldDB" id="A0A367YP90"/>
<name>A0A367YP90_9ASCO</name>
<dbReference type="Gene3D" id="3.40.50.720">
    <property type="entry name" value="NAD(P)-binding Rossmann-like Domain"/>
    <property type="match status" value="2"/>
</dbReference>
<evidence type="ECO:0000256" key="2">
    <source>
        <dbReference type="ARBA" id="ARBA00023027"/>
    </source>
</evidence>
<organism evidence="6 7">
    <name type="scientific">Candida viswanathii</name>
    <dbReference type="NCBI Taxonomy" id="5486"/>
    <lineage>
        <taxon>Eukaryota</taxon>
        <taxon>Fungi</taxon>
        <taxon>Dikarya</taxon>
        <taxon>Ascomycota</taxon>
        <taxon>Saccharomycotina</taxon>
        <taxon>Pichiomycetes</taxon>
        <taxon>Debaryomycetaceae</taxon>
        <taxon>Candida/Lodderomyces clade</taxon>
        <taxon>Candida</taxon>
    </lineage>
</organism>
<evidence type="ECO:0000259" key="4">
    <source>
        <dbReference type="Pfam" id="PF00389"/>
    </source>
</evidence>
<dbReference type="InterPro" id="IPR050223">
    <property type="entry name" value="D-isomer_2-hydroxyacid_DH"/>
</dbReference>
<protein>
    <recommendedName>
        <fullName evidence="8">Glyoxylate reductase 1</fullName>
    </recommendedName>
</protein>
<dbReference type="SUPFAM" id="SSF52283">
    <property type="entry name" value="Formate/glycerate dehydrogenase catalytic domain-like"/>
    <property type="match status" value="1"/>
</dbReference>
<dbReference type="OrthoDB" id="298012at2759"/>
<dbReference type="Pfam" id="PF00389">
    <property type="entry name" value="2-Hacid_dh"/>
    <property type="match status" value="1"/>
</dbReference>
<dbReference type="STRING" id="5486.A0A367YP90"/>
<keyword evidence="7" id="KW-1185">Reference proteome</keyword>
<dbReference type="InterPro" id="IPR036291">
    <property type="entry name" value="NAD(P)-bd_dom_sf"/>
</dbReference>
<evidence type="ECO:0000313" key="7">
    <source>
        <dbReference type="Proteomes" id="UP000253472"/>
    </source>
</evidence>
<dbReference type="GO" id="GO:0051287">
    <property type="term" value="F:NAD binding"/>
    <property type="evidence" value="ECO:0007669"/>
    <property type="project" value="InterPro"/>
</dbReference>
<dbReference type="Pfam" id="PF02826">
    <property type="entry name" value="2-Hacid_dh_C"/>
    <property type="match status" value="1"/>
</dbReference>
<comment type="similarity">
    <text evidence="3">Belongs to the D-isomer specific 2-hydroxyacid dehydrogenase family.</text>
</comment>
<gene>
    <name evidence="6" type="ORF">Cantr_03387</name>
</gene>
<dbReference type="GO" id="GO:0030267">
    <property type="term" value="F:glyoxylate reductase (NADPH) activity"/>
    <property type="evidence" value="ECO:0007669"/>
    <property type="project" value="TreeGrafter"/>
</dbReference>
<dbReference type="InterPro" id="IPR006140">
    <property type="entry name" value="D-isomer_DH_NAD-bd"/>
</dbReference>
<keyword evidence="2" id="KW-0520">NAD</keyword>
<evidence type="ECO:0000256" key="1">
    <source>
        <dbReference type="ARBA" id="ARBA00023002"/>
    </source>
</evidence>
<dbReference type="EMBL" id="QLNQ01000001">
    <property type="protein sequence ID" value="RCK67379.1"/>
    <property type="molecule type" value="Genomic_DNA"/>
</dbReference>
<evidence type="ECO:0000256" key="3">
    <source>
        <dbReference type="RuleBase" id="RU003719"/>
    </source>
</evidence>
<dbReference type="Proteomes" id="UP000253472">
    <property type="component" value="Unassembled WGS sequence"/>
</dbReference>
<proteinExistence type="inferred from homology"/>
<dbReference type="InterPro" id="IPR006139">
    <property type="entry name" value="D-isomer_2_OHA_DH_cat_dom"/>
</dbReference>
<dbReference type="SUPFAM" id="SSF51735">
    <property type="entry name" value="NAD(P)-binding Rossmann-fold domains"/>
    <property type="match status" value="1"/>
</dbReference>
<evidence type="ECO:0000313" key="6">
    <source>
        <dbReference type="EMBL" id="RCK67379.1"/>
    </source>
</evidence>
<dbReference type="GO" id="GO:0005829">
    <property type="term" value="C:cytosol"/>
    <property type="evidence" value="ECO:0007669"/>
    <property type="project" value="TreeGrafter"/>
</dbReference>
<accession>A0A367YP90</accession>
<feature type="domain" description="D-isomer specific 2-hydroxyacid dehydrogenase NAD-binding" evidence="5">
    <location>
        <begin position="185"/>
        <end position="331"/>
    </location>
</feature>
<evidence type="ECO:0000259" key="5">
    <source>
        <dbReference type="Pfam" id="PF02826"/>
    </source>
</evidence>
<dbReference type="PANTHER" id="PTHR10996">
    <property type="entry name" value="2-HYDROXYACID DEHYDROGENASE-RELATED"/>
    <property type="match status" value="1"/>
</dbReference>
<dbReference type="GO" id="GO:0016618">
    <property type="term" value="F:hydroxypyruvate reductase [NAD(P)H] activity"/>
    <property type="evidence" value="ECO:0007669"/>
    <property type="project" value="TreeGrafter"/>
</dbReference>
<sequence>MTIKQKVLFLERPQVEQLAEFESKFECIYYQLTSLEQTIADFQTKLADIVAIYCGWAGFAPIGGFRGKLLNYAPPSLRIITTCSIGYDVFDAEGLAERDIILTNVPSPMACEAVADLVLYNTINSFRNIKFYERFAGNDHFNHTGILRTSLLHGKFDQESGTPLVEPLFGGSYGYACCRRDNLSPRGHNAVIVGFGNIGELIGARLACIGMNVHYVKRTRLSEAREKALGYKVTYHSSLEETAGFADLIIVACPGTPSTRHLINGELIEKMGKPFRIINIGRGFVIDEDALVEGLKKGKVLFAGLDVFEREPTIHPELVNRQDVVLTPHIGSGIAENYKYTAVVCMENIETVMFGYQKPLTRVN</sequence>